<sequence length="192" mass="22259">MCEDFYALVVSLLKSGRMMFCVFRKTSVCALLRWSLLVAKPVNLRKRRRQVLLDIILRSGTMNDTSRLPFYLASHFGHPVQSVMCYRRPASTVGQLAQSARRHSRPPATQSMRLYGHNQNFQRSKSKPQFHFVFFAKQRFQKKPLDFGEILPFNCKSGFVLLFPIRECTTCLFRQQFHTIASCSISMLDPIT</sequence>
<dbReference type="WBParaSite" id="nRc.2.0.1.t45988-RA">
    <property type="protein sequence ID" value="nRc.2.0.1.t45988-RA"/>
    <property type="gene ID" value="nRc.2.0.1.g45988"/>
</dbReference>
<organism evidence="1 2">
    <name type="scientific">Romanomermis culicivorax</name>
    <name type="common">Nematode worm</name>
    <dbReference type="NCBI Taxonomy" id="13658"/>
    <lineage>
        <taxon>Eukaryota</taxon>
        <taxon>Metazoa</taxon>
        <taxon>Ecdysozoa</taxon>
        <taxon>Nematoda</taxon>
        <taxon>Enoplea</taxon>
        <taxon>Dorylaimia</taxon>
        <taxon>Mermithida</taxon>
        <taxon>Mermithoidea</taxon>
        <taxon>Mermithidae</taxon>
        <taxon>Romanomermis</taxon>
    </lineage>
</organism>
<proteinExistence type="predicted"/>
<protein>
    <submittedName>
        <fullName evidence="2">Uncharacterized protein</fullName>
    </submittedName>
</protein>
<dbReference type="Proteomes" id="UP000887565">
    <property type="component" value="Unplaced"/>
</dbReference>
<reference evidence="2" key="1">
    <citation type="submission" date="2022-11" db="UniProtKB">
        <authorList>
            <consortium name="WormBaseParasite"/>
        </authorList>
    </citation>
    <scope>IDENTIFICATION</scope>
</reference>
<evidence type="ECO:0000313" key="2">
    <source>
        <dbReference type="WBParaSite" id="nRc.2.0.1.t45988-RA"/>
    </source>
</evidence>
<dbReference type="AlphaFoldDB" id="A0A915L641"/>
<evidence type="ECO:0000313" key="1">
    <source>
        <dbReference type="Proteomes" id="UP000887565"/>
    </source>
</evidence>
<keyword evidence="1" id="KW-1185">Reference proteome</keyword>
<accession>A0A915L641</accession>
<name>A0A915L641_ROMCU</name>